<accession>A0A376GHY5</accession>
<gene>
    <name evidence="1" type="ORF">NCTC13456_03242</name>
</gene>
<evidence type="ECO:0000313" key="2">
    <source>
        <dbReference type="Proteomes" id="UP000254737"/>
    </source>
</evidence>
<dbReference type="AlphaFoldDB" id="A0A376GHY5"/>
<proteinExistence type="predicted"/>
<dbReference type="Proteomes" id="UP000254737">
    <property type="component" value="Unassembled WGS sequence"/>
</dbReference>
<dbReference type="RefSeq" id="WP_115001664.1">
    <property type="nucleotide sequence ID" value="NZ_UFXS01000001.1"/>
</dbReference>
<evidence type="ECO:0000313" key="1">
    <source>
        <dbReference type="EMBL" id="STD59580.1"/>
    </source>
</evidence>
<reference evidence="1 2" key="1">
    <citation type="submission" date="2018-06" db="EMBL/GenBank/DDBJ databases">
        <authorList>
            <consortium name="Pathogen Informatics"/>
            <person name="Doyle S."/>
        </authorList>
    </citation>
    <scope>NUCLEOTIDE SEQUENCE [LARGE SCALE GENOMIC DNA]</scope>
    <source>
        <strain evidence="1 2">NCTC13456</strain>
    </source>
</reference>
<dbReference type="EMBL" id="UFXS01000001">
    <property type="protein sequence ID" value="STD59580.1"/>
    <property type="molecule type" value="Genomic_DNA"/>
</dbReference>
<name>A0A376GHY5_9FLAO</name>
<sequence length="110" mass="13060">MTFEELLILIERNNFKSKVDFTIAIKLFDAENDWPEESITINEFINKVEMEIGDDIFYQNLVFKLDSYNSINNAWKIESLMSVKDILELDVTRNFKSIINEFIENNKIEL</sequence>
<protein>
    <submittedName>
        <fullName evidence="1">Uncharacterized protein</fullName>
    </submittedName>
</protein>
<organism evidence="1 2">
    <name type="scientific">Empedobacter falsenii</name>
    <dbReference type="NCBI Taxonomy" id="343874"/>
    <lineage>
        <taxon>Bacteria</taxon>
        <taxon>Pseudomonadati</taxon>
        <taxon>Bacteroidota</taxon>
        <taxon>Flavobacteriia</taxon>
        <taxon>Flavobacteriales</taxon>
        <taxon>Weeksellaceae</taxon>
        <taxon>Empedobacter</taxon>
    </lineage>
</organism>